<organism evidence="1 2">
    <name type="scientific">Nodularia harveyana UHCC-0300</name>
    <dbReference type="NCBI Taxonomy" id="2974287"/>
    <lineage>
        <taxon>Bacteria</taxon>
        <taxon>Bacillati</taxon>
        <taxon>Cyanobacteriota</taxon>
        <taxon>Cyanophyceae</taxon>
        <taxon>Nostocales</taxon>
        <taxon>Nodulariaceae</taxon>
        <taxon>Nodularia</taxon>
    </lineage>
</organism>
<proteinExistence type="predicted"/>
<gene>
    <name evidence="1" type="ORF">VB620_10260</name>
</gene>
<name>A0ABU5UDW7_9CYAN</name>
<keyword evidence="2" id="KW-1185">Reference proteome</keyword>
<comment type="caution">
    <text evidence="1">The sequence shown here is derived from an EMBL/GenBank/DDBJ whole genome shotgun (WGS) entry which is preliminary data.</text>
</comment>
<dbReference type="EMBL" id="JAYGHG010000013">
    <property type="protein sequence ID" value="MEA5581720.1"/>
    <property type="molecule type" value="Genomic_DNA"/>
</dbReference>
<evidence type="ECO:0000313" key="2">
    <source>
        <dbReference type="Proteomes" id="UP001302120"/>
    </source>
</evidence>
<reference evidence="1 2" key="1">
    <citation type="submission" date="2023-12" db="EMBL/GenBank/DDBJ databases">
        <title>Baltic Sea Cyanobacteria.</title>
        <authorList>
            <person name="Delbaje E."/>
            <person name="Fewer D.P."/>
            <person name="Shishido T.K."/>
        </authorList>
    </citation>
    <scope>NUCLEOTIDE SEQUENCE [LARGE SCALE GENOMIC DNA]</scope>
    <source>
        <strain evidence="1 2">UHCC-0300</strain>
    </source>
</reference>
<accession>A0ABU5UDW7</accession>
<sequence length="190" mass="21309">MLINKLIIFLSFNILHILMVSCGSNPISECQKKGYSKIVTSTGREITTEEATDLTQLCVDNPFAFDDDRTPDSSISAQLPLRTELSKSAQLMRIGMSYKEVITLLKRNPDSVVTDAIRRELGEPESGYPNLITFEWDNTENCHPVSVDFEVKNDNLIVTGWDEGRVCTGKSIFNKPFGKPCKDNLLCKID</sequence>
<dbReference type="RefSeq" id="WP_323196050.1">
    <property type="nucleotide sequence ID" value="NZ_JAYGHG010000013.1"/>
</dbReference>
<dbReference type="Proteomes" id="UP001302120">
    <property type="component" value="Unassembled WGS sequence"/>
</dbReference>
<protein>
    <recommendedName>
        <fullName evidence="3">Lipoprotein</fullName>
    </recommendedName>
</protein>
<evidence type="ECO:0000313" key="1">
    <source>
        <dbReference type="EMBL" id="MEA5581720.1"/>
    </source>
</evidence>
<evidence type="ECO:0008006" key="3">
    <source>
        <dbReference type="Google" id="ProtNLM"/>
    </source>
</evidence>
<dbReference type="PROSITE" id="PS51257">
    <property type="entry name" value="PROKAR_LIPOPROTEIN"/>
    <property type="match status" value="1"/>
</dbReference>